<dbReference type="GO" id="GO:0005524">
    <property type="term" value="F:ATP binding"/>
    <property type="evidence" value="ECO:0007669"/>
    <property type="project" value="InterPro"/>
</dbReference>
<dbReference type="SUPFAM" id="SSF52009">
    <property type="entry name" value="Phosphohistidine domain"/>
    <property type="match status" value="1"/>
</dbReference>
<evidence type="ECO:0000256" key="1">
    <source>
        <dbReference type="SAM" id="MobiDB-lite"/>
    </source>
</evidence>
<keyword evidence="4" id="KW-0670">Pyruvate</keyword>
<dbReference type="EMBL" id="JSUH01000012">
    <property type="protein sequence ID" value="KHD96845.1"/>
    <property type="molecule type" value="Genomic_DNA"/>
</dbReference>
<dbReference type="PANTHER" id="PTHR43615:SF1">
    <property type="entry name" value="PPDK_N DOMAIN-CONTAINING PROTEIN"/>
    <property type="match status" value="1"/>
</dbReference>
<dbReference type="SUPFAM" id="SSF56059">
    <property type="entry name" value="Glutathione synthetase ATP-binding domain-like"/>
    <property type="match status" value="1"/>
</dbReference>
<feature type="compositionally biased region" description="Basic residues" evidence="1">
    <location>
        <begin position="674"/>
        <end position="687"/>
    </location>
</feature>
<feature type="domain" description="Pyruvate phosphate dikinase AMP/ATP-binding" evidence="3">
    <location>
        <begin position="53"/>
        <end position="185"/>
    </location>
</feature>
<keyword evidence="4" id="KW-0418">Kinase</keyword>
<organism evidence="4 5">
    <name type="scientific">Kocuria rosea subsp. polaris</name>
    <dbReference type="NCBI Taxonomy" id="136273"/>
    <lineage>
        <taxon>Bacteria</taxon>
        <taxon>Bacillati</taxon>
        <taxon>Actinomycetota</taxon>
        <taxon>Actinomycetes</taxon>
        <taxon>Micrococcales</taxon>
        <taxon>Micrococcaceae</taxon>
        <taxon>Kocuria</taxon>
    </lineage>
</organism>
<dbReference type="Gene3D" id="3.30.470.20">
    <property type="entry name" value="ATP-grasp fold, B domain"/>
    <property type="match status" value="2"/>
</dbReference>
<dbReference type="RefSeq" id="WP_035928602.1">
    <property type="nucleotide sequence ID" value="NZ_JSUH01000012.1"/>
</dbReference>
<dbReference type="InterPro" id="IPR002192">
    <property type="entry name" value="PPDK_AMP/ATP-bd"/>
</dbReference>
<feature type="domain" description="Pyruvate phosphate dikinase AMP/ATP-binding" evidence="3">
    <location>
        <begin position="193"/>
        <end position="244"/>
    </location>
</feature>
<feature type="region of interest" description="Disordered" evidence="1">
    <location>
        <begin position="817"/>
        <end position="845"/>
    </location>
</feature>
<protein>
    <submittedName>
        <fullName evidence="4">Pyruvate water dikinase</fullName>
    </submittedName>
</protein>
<feature type="region of interest" description="Disordered" evidence="1">
    <location>
        <begin position="674"/>
        <end position="711"/>
    </location>
</feature>
<keyword evidence="5" id="KW-1185">Reference proteome</keyword>
<feature type="domain" description="PEP-utilising enzyme mobile" evidence="2">
    <location>
        <begin position="741"/>
        <end position="811"/>
    </location>
</feature>
<evidence type="ECO:0000259" key="3">
    <source>
        <dbReference type="Pfam" id="PF01326"/>
    </source>
</evidence>
<dbReference type="InterPro" id="IPR036637">
    <property type="entry name" value="Phosphohistidine_dom_sf"/>
</dbReference>
<evidence type="ECO:0000313" key="4">
    <source>
        <dbReference type="EMBL" id="KHD96845.1"/>
    </source>
</evidence>
<dbReference type="Gene3D" id="3.50.30.10">
    <property type="entry name" value="Phosphohistidine domain"/>
    <property type="match status" value="1"/>
</dbReference>
<dbReference type="Pfam" id="PF01326">
    <property type="entry name" value="PPDK_N"/>
    <property type="match status" value="2"/>
</dbReference>
<sequence>MDVIDLAHITLATPALVGGKAVGLGALLSAGERVPDGFCLTTEAYRSGAVPERAVLTAYEHLGGGPVAVRSSATAEDLPDASFAGQQDTVLDVEGGDALLEAIRQCWDSVHGERAVAYRAGQGLETGDLAMAVVVQRMIAPAAAGVMFTANPLTGTRTETVIDAVPGLGTGVVDGTMDTDHYVLPGQGPLPRTQEHGCLSPDQLRELQATGQRVQRALGSPQDIEFAYDAEGTLWLLQSRPITTLFPLPAGTDPVQGDPRVYMEVGHMQGLRRPVTPMGVSVLRETTRRWLQIIGVDDAVVDPFLVEIGGRLFMDLTGLVRSPRLHSRVPEMVQVYGPAVARGVRRVLDDPRYAPRPARPGQRVFSAGATARLLLATVPASLLGALRALARPAAARERAFHELEQVRRQPRTEPADTAERVRSAAGLQDATMTGPMMRSLPPLWAALIAQGVAGWLLDGILQPGELNATLRGMPHNVTTQMDLKLWSVAEAARPHRDLLVGAAPDELAARFSRGELPEFGLSAFLAEYGIRGSAEIDVGSPRWADDPTPVFAALAGYLQVTDPDQAPPARFARAAVEAEAALADLVARARRTRPLRARLAGSMLRRSRELAGLRELPKFLWLTPLAEVRRQLLAAGAELTGRGLLEQPEDIMFLTLDEALDASHGADLRAVVTGRRREHHREARRRQAPGLLLSDGTNPQALPDDTAPEHGPDVLVGQPAATGIVTGPVRIVHHPSEARLQPGDILVAPTTDPGWTPLFLTLGGLITETGSTIAHGPTVAREYGIPAVICVPDATTLLTEGQVVTIDGATGLIRMHGTAGGAQPLDDPDARAHRAGRPGPAAPGE</sequence>
<comment type="caution">
    <text evidence="4">The sequence shown here is derived from an EMBL/GenBank/DDBJ whole genome shotgun (WGS) entry which is preliminary data.</text>
</comment>
<dbReference type="Proteomes" id="UP000030466">
    <property type="component" value="Unassembled WGS sequence"/>
</dbReference>
<reference evidence="4 5" key="1">
    <citation type="journal article" date="2003" name="Int. J. Syst. Evol. Microbiol.">
        <title>Kocuria polaris sp. nov., an orange-pigmented psychrophilic bacterium isolated from an Antarctic cyanobacterial mat sample.</title>
        <authorList>
            <person name="Reddy G.S."/>
            <person name="Prakash J.S."/>
            <person name="Prabahar V."/>
            <person name="Matsumoto G.I."/>
            <person name="Stackebrandt E."/>
            <person name="Shivaji S."/>
        </authorList>
    </citation>
    <scope>NUCLEOTIDE SEQUENCE [LARGE SCALE GENOMIC DNA]</scope>
    <source>
        <strain evidence="4 5">CMS 76or</strain>
    </source>
</reference>
<evidence type="ECO:0000313" key="5">
    <source>
        <dbReference type="Proteomes" id="UP000030466"/>
    </source>
</evidence>
<gene>
    <name evidence="4" type="ORF">GY22_13470</name>
</gene>
<dbReference type="OrthoDB" id="9765468at2"/>
<keyword evidence="4" id="KW-0808">Transferase</keyword>
<dbReference type="PANTHER" id="PTHR43615">
    <property type="entry name" value="PHOSPHOENOLPYRUVATE SYNTHASE-RELATED"/>
    <property type="match status" value="1"/>
</dbReference>
<dbReference type="InterPro" id="IPR013815">
    <property type="entry name" value="ATP_grasp_subdomain_1"/>
</dbReference>
<accession>A0A0A6VP84</accession>
<evidence type="ECO:0000259" key="2">
    <source>
        <dbReference type="Pfam" id="PF00391"/>
    </source>
</evidence>
<dbReference type="InterPro" id="IPR008279">
    <property type="entry name" value="PEP-util_enz_mobile_dom"/>
</dbReference>
<dbReference type="InterPro" id="IPR051549">
    <property type="entry name" value="PEP_Utilizing_Enz"/>
</dbReference>
<proteinExistence type="predicted"/>
<dbReference type="AlphaFoldDB" id="A0A0A6VP84"/>
<dbReference type="GO" id="GO:0016301">
    <property type="term" value="F:kinase activity"/>
    <property type="evidence" value="ECO:0007669"/>
    <property type="project" value="UniProtKB-KW"/>
</dbReference>
<dbReference type="Gene3D" id="3.30.1490.20">
    <property type="entry name" value="ATP-grasp fold, A domain"/>
    <property type="match status" value="2"/>
</dbReference>
<name>A0A0A6VP84_KOCRO</name>
<dbReference type="Pfam" id="PF00391">
    <property type="entry name" value="PEP-utilizers"/>
    <property type="match status" value="1"/>
</dbReference>